<protein>
    <recommendedName>
        <fullName evidence="1">AbiTii domain-containing protein</fullName>
    </recommendedName>
</protein>
<evidence type="ECO:0000313" key="2">
    <source>
        <dbReference type="EMBL" id="PSF34961.1"/>
    </source>
</evidence>
<keyword evidence="3" id="KW-1185">Reference proteome</keyword>
<accession>A0A2T1LU53</accession>
<reference evidence="2 3" key="1">
    <citation type="submission" date="2018-03" db="EMBL/GenBank/DDBJ databases">
        <title>The ancient ancestry and fast evolution of plastids.</title>
        <authorList>
            <person name="Moore K.R."/>
            <person name="Magnabosco C."/>
            <person name="Momper L."/>
            <person name="Gold D.A."/>
            <person name="Bosak T."/>
            <person name="Fournier G.P."/>
        </authorList>
    </citation>
    <scope>NUCLEOTIDE SEQUENCE [LARGE SCALE GENOMIC DNA]</scope>
    <source>
        <strain evidence="2 3">CCALA 016</strain>
    </source>
</reference>
<reference evidence="2 3" key="2">
    <citation type="submission" date="2018-03" db="EMBL/GenBank/DDBJ databases">
        <authorList>
            <person name="Keele B.F."/>
        </authorList>
    </citation>
    <scope>NUCLEOTIDE SEQUENCE [LARGE SCALE GENOMIC DNA]</scope>
    <source>
        <strain evidence="2 3">CCALA 016</strain>
    </source>
</reference>
<proteinExistence type="predicted"/>
<dbReference type="InterPro" id="IPR041304">
    <property type="entry name" value="AbiTii"/>
</dbReference>
<name>A0A2T1LU53_9CHRO</name>
<evidence type="ECO:0000313" key="3">
    <source>
        <dbReference type="Proteomes" id="UP000239001"/>
    </source>
</evidence>
<sequence>MNSLVLELQKDALDSSISVLDLLRKALLVSKKLKIKEFEIWIELELNGYGKTPVPEYRLVRGQLRALNPYHGWQPIITTPELESSFASLCNCSIYQSISELTTLGNSKNNELEFQLPFEIETTIVRLVKAKIKITISRASIQAIVELTRDVILRWVLKLEEDGIIGEGMTFSQEEKKIAANHDYSKIIQINIGQAQMQNSSSESQARAENFKNDLQGANIVNFANQVQDNAQQVASDFSQNINQNINEITRLITSLRQMAQNFPQLQREEAIVHLDDLQEDIATPKKQKLQRIRTRIVALLTIASVIAGTADFANNVLELSQKLGLQIDDIKPNPVEVLPALPLN</sequence>
<gene>
    <name evidence="2" type="ORF">C7H19_18325</name>
</gene>
<evidence type="ECO:0000259" key="1">
    <source>
        <dbReference type="Pfam" id="PF18864"/>
    </source>
</evidence>
<dbReference type="AlphaFoldDB" id="A0A2T1LU53"/>
<dbReference type="Pfam" id="PF18864">
    <property type="entry name" value="AbiTii"/>
    <property type="match status" value="1"/>
</dbReference>
<organism evidence="2 3">
    <name type="scientific">Aphanothece hegewaldii CCALA 016</name>
    <dbReference type="NCBI Taxonomy" id="2107694"/>
    <lineage>
        <taxon>Bacteria</taxon>
        <taxon>Bacillati</taxon>
        <taxon>Cyanobacteriota</taxon>
        <taxon>Cyanophyceae</taxon>
        <taxon>Oscillatoriophycideae</taxon>
        <taxon>Chroococcales</taxon>
        <taxon>Aphanothecaceae</taxon>
        <taxon>Aphanothece</taxon>
    </lineage>
</organism>
<dbReference type="Proteomes" id="UP000239001">
    <property type="component" value="Unassembled WGS sequence"/>
</dbReference>
<dbReference type="RefSeq" id="WP_106458369.1">
    <property type="nucleotide sequence ID" value="NZ_PXOH01000024.1"/>
</dbReference>
<comment type="caution">
    <text evidence="2">The sequence shown here is derived from an EMBL/GenBank/DDBJ whole genome shotgun (WGS) entry which is preliminary data.</text>
</comment>
<dbReference type="EMBL" id="PXOH01000024">
    <property type="protein sequence ID" value="PSF34961.1"/>
    <property type="molecule type" value="Genomic_DNA"/>
</dbReference>
<feature type="domain" description="AbiTii" evidence="1">
    <location>
        <begin position="3"/>
        <end position="183"/>
    </location>
</feature>